<accession>A0AB39TSS1</accession>
<feature type="compositionally biased region" description="Basic and acidic residues" evidence="1">
    <location>
        <begin position="180"/>
        <end position="195"/>
    </location>
</feature>
<evidence type="ECO:0000313" key="2">
    <source>
        <dbReference type="EMBL" id="XDQ82291.1"/>
    </source>
</evidence>
<gene>
    <name evidence="2" type="ORF">AB2U05_29335</name>
</gene>
<organism evidence="2">
    <name type="scientific">Streptomyces sp. Y1</name>
    <dbReference type="NCBI Taxonomy" id="3238634"/>
    <lineage>
        <taxon>Bacteria</taxon>
        <taxon>Bacillati</taxon>
        <taxon>Actinomycetota</taxon>
        <taxon>Actinomycetes</taxon>
        <taxon>Kitasatosporales</taxon>
        <taxon>Streptomycetaceae</taxon>
        <taxon>Streptomyces</taxon>
    </lineage>
</organism>
<dbReference type="InterPro" id="IPR025358">
    <property type="entry name" value="DUF4262"/>
</dbReference>
<evidence type="ECO:0000256" key="1">
    <source>
        <dbReference type="SAM" id="MobiDB-lite"/>
    </source>
</evidence>
<reference evidence="2" key="1">
    <citation type="submission" date="2024-07" db="EMBL/GenBank/DDBJ databases">
        <authorList>
            <person name="Yu S.T."/>
        </authorList>
    </citation>
    <scope>NUCLEOTIDE SEQUENCE</scope>
    <source>
        <strain evidence="2">Y1</strain>
    </source>
</reference>
<protein>
    <submittedName>
        <fullName evidence="2">DUF4262 domain-containing protein</fullName>
    </submittedName>
</protein>
<dbReference type="Pfam" id="PF14081">
    <property type="entry name" value="DUF4262"/>
    <property type="match status" value="1"/>
</dbReference>
<proteinExistence type="predicted"/>
<dbReference type="EMBL" id="CP163445">
    <property type="protein sequence ID" value="XDQ82291.1"/>
    <property type="molecule type" value="Genomic_DNA"/>
</dbReference>
<name>A0AB39TSS1_9ACTN</name>
<feature type="region of interest" description="Disordered" evidence="1">
    <location>
        <begin position="164"/>
        <end position="195"/>
    </location>
</feature>
<sequence length="195" mass="21479">MTDETTTTTASPPCPCVLCDPAASATVLARARLRRRWATRTAHVREYGWHVVGVGGGGEVPDWAFTVGLWHSFRLPEVVMAGLELQGMMHWLNDAAALLRDGAPTAPGTLLPDVIEGYRLRIEPVDPSWHGPLFGTAVGFYRHAPVPFVQLVWPDREHRWPADERATPGCRAQPSLHLPVTDHPEGAWTEEAARV</sequence>
<dbReference type="AlphaFoldDB" id="A0AB39TSS1"/>
<dbReference type="RefSeq" id="WP_369184705.1">
    <property type="nucleotide sequence ID" value="NZ_CP163445.1"/>
</dbReference>